<reference evidence="3" key="1">
    <citation type="submission" date="2022-04" db="EMBL/GenBank/DDBJ databases">
        <title>A functionally conserved STORR gene fusion in Papaver species that diverged 16.8 million years ago.</title>
        <authorList>
            <person name="Catania T."/>
        </authorList>
    </citation>
    <scope>NUCLEOTIDE SEQUENCE</scope>
    <source>
        <strain evidence="3">S-188037</strain>
    </source>
</reference>
<comment type="caution">
    <text evidence="3">The sequence shown here is derived from an EMBL/GenBank/DDBJ whole genome shotgun (WGS) entry which is preliminary data.</text>
</comment>
<protein>
    <recommendedName>
        <fullName evidence="5">ATP synthase subunit 9, mitochondrial</fullName>
    </recommendedName>
</protein>
<evidence type="ECO:0000313" key="4">
    <source>
        <dbReference type="Proteomes" id="UP001202328"/>
    </source>
</evidence>
<keyword evidence="2" id="KW-0406">Ion transport</keyword>
<proteinExistence type="inferred from homology"/>
<keyword evidence="2" id="KW-1133">Transmembrane helix</keyword>
<keyword evidence="2" id="KW-0472">Membrane</keyword>
<feature type="transmembrane region" description="Helical" evidence="2">
    <location>
        <begin position="39"/>
        <end position="62"/>
    </location>
</feature>
<dbReference type="GO" id="GO:0015986">
    <property type="term" value="P:proton motive force-driven ATP synthesis"/>
    <property type="evidence" value="ECO:0007669"/>
    <property type="project" value="InterPro"/>
</dbReference>
<evidence type="ECO:0008006" key="5">
    <source>
        <dbReference type="Google" id="ProtNLM"/>
    </source>
</evidence>
<keyword evidence="2" id="KW-0446">Lipid-binding</keyword>
<evidence type="ECO:0000313" key="3">
    <source>
        <dbReference type="EMBL" id="KAI3928071.1"/>
    </source>
</evidence>
<dbReference type="SUPFAM" id="SSF81333">
    <property type="entry name" value="F1F0 ATP synthase subunit C"/>
    <property type="match status" value="1"/>
</dbReference>
<dbReference type="GO" id="GO:0015078">
    <property type="term" value="F:proton transmembrane transporter activity"/>
    <property type="evidence" value="ECO:0007669"/>
    <property type="project" value="InterPro"/>
</dbReference>
<dbReference type="EMBL" id="JAJJMB010007708">
    <property type="protein sequence ID" value="KAI3928071.1"/>
    <property type="molecule type" value="Genomic_DNA"/>
</dbReference>
<dbReference type="Gene3D" id="1.20.20.10">
    <property type="entry name" value="F1F0 ATP synthase subunit C"/>
    <property type="match status" value="1"/>
</dbReference>
<dbReference type="GO" id="GO:0045259">
    <property type="term" value="C:proton-transporting ATP synthase complex"/>
    <property type="evidence" value="ECO:0007669"/>
    <property type="project" value="InterPro"/>
</dbReference>
<keyword evidence="4" id="KW-1185">Reference proteome</keyword>
<comment type="caution">
    <text evidence="2">Lacks conserved residue(s) required for the propagation of feature annotation.</text>
</comment>
<keyword evidence="2" id="KW-0375">Hydrogen ion transport</keyword>
<evidence type="ECO:0000256" key="2">
    <source>
        <dbReference type="RuleBase" id="RU004221"/>
    </source>
</evidence>
<dbReference type="PANTHER" id="PTHR10031">
    <property type="entry name" value="ATP SYNTHASE LIPID-BINDING PROTEIN, MITOCHONDRIAL"/>
    <property type="match status" value="1"/>
</dbReference>
<dbReference type="PRINTS" id="PR00124">
    <property type="entry name" value="ATPASEC"/>
</dbReference>
<gene>
    <name evidence="3" type="ORF">MKW98_023672</name>
</gene>
<evidence type="ECO:0000256" key="1">
    <source>
        <dbReference type="ARBA" id="ARBA00006704"/>
    </source>
</evidence>
<dbReference type="InterPro" id="IPR035921">
    <property type="entry name" value="F/V-ATP_Csub_sf"/>
</dbReference>
<organism evidence="3 4">
    <name type="scientific">Papaver atlanticum</name>
    <dbReference type="NCBI Taxonomy" id="357466"/>
    <lineage>
        <taxon>Eukaryota</taxon>
        <taxon>Viridiplantae</taxon>
        <taxon>Streptophyta</taxon>
        <taxon>Embryophyta</taxon>
        <taxon>Tracheophyta</taxon>
        <taxon>Spermatophyta</taxon>
        <taxon>Magnoliopsida</taxon>
        <taxon>Ranunculales</taxon>
        <taxon>Papaveraceae</taxon>
        <taxon>Papaveroideae</taxon>
        <taxon>Papaver</taxon>
    </lineage>
</organism>
<dbReference type="PANTHER" id="PTHR10031:SF0">
    <property type="entry name" value="ATPASE PROTEIN 9"/>
    <property type="match status" value="1"/>
</dbReference>
<keyword evidence="2" id="KW-0813">Transport</keyword>
<dbReference type="AlphaFoldDB" id="A0AAD4XNA3"/>
<dbReference type="GO" id="GO:0008289">
    <property type="term" value="F:lipid binding"/>
    <property type="evidence" value="ECO:0007669"/>
    <property type="project" value="UniProtKB-KW"/>
</dbReference>
<sequence length="63" mass="6607">MLEGMKLIGVGATTIALAGAAIGIETNLSLEKQLFGYAILGLALTEAISLFALMMAFLILFVF</sequence>
<dbReference type="Proteomes" id="UP001202328">
    <property type="component" value="Unassembled WGS sequence"/>
</dbReference>
<name>A0AAD4XNA3_9MAGN</name>
<dbReference type="InterPro" id="IPR038662">
    <property type="entry name" value="ATP_synth_F0_csu_sf"/>
</dbReference>
<comment type="similarity">
    <text evidence="1 2">Belongs to the ATPase C chain family.</text>
</comment>
<keyword evidence="2" id="KW-0812">Transmembrane</keyword>
<dbReference type="InterPro" id="IPR000454">
    <property type="entry name" value="ATP_synth_F0_csu"/>
</dbReference>
<accession>A0AAD4XNA3</accession>